<dbReference type="SUPFAM" id="SSF53474">
    <property type="entry name" value="alpha/beta-Hydrolases"/>
    <property type="match status" value="1"/>
</dbReference>
<name>A0A165Y412_9AGAM</name>
<dbReference type="OrthoDB" id="1743579at2759"/>
<evidence type="ECO:0000313" key="4">
    <source>
        <dbReference type="Proteomes" id="UP000076798"/>
    </source>
</evidence>
<dbReference type="InterPro" id="IPR029058">
    <property type="entry name" value="AB_hydrolase_fold"/>
</dbReference>
<dbReference type="Pfam" id="PF12146">
    <property type="entry name" value="Hydrolase_4"/>
    <property type="match status" value="1"/>
</dbReference>
<dbReference type="EMBL" id="KV428288">
    <property type="protein sequence ID" value="KZT32859.1"/>
    <property type="molecule type" value="Genomic_DNA"/>
</dbReference>
<organism evidence="3 4">
    <name type="scientific">Sistotremastrum suecicum HHB10207 ss-3</name>
    <dbReference type="NCBI Taxonomy" id="1314776"/>
    <lineage>
        <taxon>Eukaryota</taxon>
        <taxon>Fungi</taxon>
        <taxon>Dikarya</taxon>
        <taxon>Basidiomycota</taxon>
        <taxon>Agaricomycotina</taxon>
        <taxon>Agaricomycetes</taxon>
        <taxon>Sistotremastrales</taxon>
        <taxon>Sistotremastraceae</taxon>
        <taxon>Sistotremastrum</taxon>
    </lineage>
</organism>
<reference evidence="3 4" key="1">
    <citation type="journal article" date="2016" name="Mol. Biol. Evol.">
        <title>Comparative Genomics of Early-Diverging Mushroom-Forming Fungi Provides Insights into the Origins of Lignocellulose Decay Capabilities.</title>
        <authorList>
            <person name="Nagy L.G."/>
            <person name="Riley R."/>
            <person name="Tritt A."/>
            <person name="Adam C."/>
            <person name="Daum C."/>
            <person name="Floudas D."/>
            <person name="Sun H."/>
            <person name="Yadav J.S."/>
            <person name="Pangilinan J."/>
            <person name="Larsson K.H."/>
            <person name="Matsuura K."/>
            <person name="Barry K."/>
            <person name="Labutti K."/>
            <person name="Kuo R."/>
            <person name="Ohm R.A."/>
            <person name="Bhattacharya S.S."/>
            <person name="Shirouzu T."/>
            <person name="Yoshinaga Y."/>
            <person name="Martin F.M."/>
            <person name="Grigoriev I.V."/>
            <person name="Hibbett D.S."/>
        </authorList>
    </citation>
    <scope>NUCLEOTIDE SEQUENCE [LARGE SCALE GENOMIC DNA]</scope>
    <source>
        <strain evidence="3 4">HHB10207 ss-3</strain>
    </source>
</reference>
<sequence length="370" mass="39392">MLSQYLLPLLIPFSSFVAAQTCTSLTIPVNVSAQTSHITLPEPVDQSALTAFFINYTTPSIDYPDSIINGTRQLKAQYKIFGKLCTPKDVKPNGTLEFATHGIAFTHAYWEVGGDKSEFNYAAKAVASSHSIFYYDRLGTGASSQPDGIQDVQSTVHVEIAHALVQYLRQGKTGHTFGKVIGIGHSFGSIISVGITAKYPKDFDDVILTGFAIGDTSGLFIGVAGFGATIASELIPNLKTSNSYVVPGTPSSYQAGFLQYPNYDPAVIAAQFKIRGTATIGEFTTLAAPVVPATNFTGRVLVVTGITDSFFCGGNCAENVNGTTPPNLVAGLYPVTSNFSSYIPLDTGHGINLHFSAPTTYNLIEKWIGA</sequence>
<keyword evidence="1" id="KW-0732">Signal</keyword>
<proteinExistence type="predicted"/>
<dbReference type="InterPro" id="IPR022742">
    <property type="entry name" value="Hydrolase_4"/>
</dbReference>
<dbReference type="Proteomes" id="UP000076798">
    <property type="component" value="Unassembled WGS sequence"/>
</dbReference>
<feature type="signal peptide" evidence="1">
    <location>
        <begin position="1"/>
        <end position="19"/>
    </location>
</feature>
<dbReference type="Gene3D" id="3.40.50.1820">
    <property type="entry name" value="alpha/beta hydrolase"/>
    <property type="match status" value="1"/>
</dbReference>
<keyword evidence="4" id="KW-1185">Reference proteome</keyword>
<feature type="chain" id="PRO_5007869205" description="Serine aminopeptidase S33 domain-containing protein" evidence="1">
    <location>
        <begin position="20"/>
        <end position="370"/>
    </location>
</feature>
<evidence type="ECO:0000256" key="1">
    <source>
        <dbReference type="SAM" id="SignalP"/>
    </source>
</evidence>
<protein>
    <recommendedName>
        <fullName evidence="2">Serine aminopeptidase S33 domain-containing protein</fullName>
    </recommendedName>
</protein>
<evidence type="ECO:0000313" key="3">
    <source>
        <dbReference type="EMBL" id="KZT32859.1"/>
    </source>
</evidence>
<feature type="domain" description="Serine aminopeptidase S33" evidence="2">
    <location>
        <begin position="127"/>
        <end position="284"/>
    </location>
</feature>
<accession>A0A165Y412</accession>
<gene>
    <name evidence="3" type="ORF">SISSUDRAFT_1011471</name>
</gene>
<dbReference type="AlphaFoldDB" id="A0A165Y412"/>
<evidence type="ECO:0000259" key="2">
    <source>
        <dbReference type="Pfam" id="PF12146"/>
    </source>
</evidence>